<dbReference type="EMBL" id="JAXCGZ010004503">
    <property type="protein sequence ID" value="KAK7081710.1"/>
    <property type="molecule type" value="Genomic_DNA"/>
</dbReference>
<name>A0AAN8XP67_HALRR</name>
<organism evidence="1 2">
    <name type="scientific">Halocaridina rubra</name>
    <name type="common">Hawaiian red shrimp</name>
    <dbReference type="NCBI Taxonomy" id="373956"/>
    <lineage>
        <taxon>Eukaryota</taxon>
        <taxon>Metazoa</taxon>
        <taxon>Ecdysozoa</taxon>
        <taxon>Arthropoda</taxon>
        <taxon>Crustacea</taxon>
        <taxon>Multicrustacea</taxon>
        <taxon>Malacostraca</taxon>
        <taxon>Eumalacostraca</taxon>
        <taxon>Eucarida</taxon>
        <taxon>Decapoda</taxon>
        <taxon>Pleocyemata</taxon>
        <taxon>Caridea</taxon>
        <taxon>Atyoidea</taxon>
        <taxon>Atyidae</taxon>
        <taxon>Halocaridina</taxon>
    </lineage>
</organism>
<gene>
    <name evidence="1" type="ORF">SK128_010767</name>
</gene>
<proteinExistence type="predicted"/>
<keyword evidence="2" id="KW-1185">Reference proteome</keyword>
<protein>
    <submittedName>
        <fullName evidence="1">Uncharacterized protein</fullName>
    </submittedName>
</protein>
<dbReference type="Proteomes" id="UP001381693">
    <property type="component" value="Unassembled WGS sequence"/>
</dbReference>
<evidence type="ECO:0000313" key="1">
    <source>
        <dbReference type="EMBL" id="KAK7081710.1"/>
    </source>
</evidence>
<comment type="caution">
    <text evidence="1">The sequence shown here is derived from an EMBL/GenBank/DDBJ whole genome shotgun (WGS) entry which is preliminary data.</text>
</comment>
<reference evidence="1 2" key="1">
    <citation type="submission" date="2023-11" db="EMBL/GenBank/DDBJ databases">
        <title>Halocaridina rubra genome assembly.</title>
        <authorList>
            <person name="Smith C."/>
        </authorList>
    </citation>
    <scope>NUCLEOTIDE SEQUENCE [LARGE SCALE GENOMIC DNA]</scope>
    <source>
        <strain evidence="1">EP-1</strain>
        <tissue evidence="1">Whole</tissue>
    </source>
</reference>
<evidence type="ECO:0000313" key="2">
    <source>
        <dbReference type="Proteomes" id="UP001381693"/>
    </source>
</evidence>
<sequence length="149" mass="17187">MGIHVWPRTRIIGIGHFSQLEEFFLHKSLRNTQHALFIASSSNETKGICMDGCDEGMKVYRRCLYCNSGTAGIEPWDMWHPSTGFLRGRHFFPEEYEDMMGHKIRVTAKSLFPFVEYILTSDVVGERVIPLDSLDVRMLNTIARILNFT</sequence>
<accession>A0AAN8XP67</accession>
<dbReference type="AlphaFoldDB" id="A0AAN8XP67"/>